<dbReference type="AlphaFoldDB" id="A0A7Y9QV97"/>
<organism evidence="3 4">
    <name type="scientific">Sphaerotilus montanus</name>
    <dbReference type="NCBI Taxonomy" id="522889"/>
    <lineage>
        <taxon>Bacteria</taxon>
        <taxon>Pseudomonadati</taxon>
        <taxon>Pseudomonadota</taxon>
        <taxon>Betaproteobacteria</taxon>
        <taxon>Burkholderiales</taxon>
        <taxon>Sphaerotilaceae</taxon>
        <taxon>Sphaerotilus</taxon>
    </lineage>
</organism>
<evidence type="ECO:0000256" key="1">
    <source>
        <dbReference type="SAM" id="Phobius"/>
    </source>
</evidence>
<dbReference type="EMBL" id="JACCFH010000001">
    <property type="protein sequence ID" value="NYG32050.1"/>
    <property type="molecule type" value="Genomic_DNA"/>
</dbReference>
<protein>
    <submittedName>
        <fullName evidence="3">Restriction system protein</fullName>
    </submittedName>
</protein>
<keyword evidence="4" id="KW-1185">Reference proteome</keyword>
<keyword evidence="1" id="KW-1133">Transmembrane helix</keyword>
<dbReference type="InterPro" id="IPR011335">
    <property type="entry name" value="Restrct_endonuc-II-like"/>
</dbReference>
<reference evidence="3 4" key="1">
    <citation type="submission" date="2020-07" db="EMBL/GenBank/DDBJ databases">
        <title>Genomic Encyclopedia of Archaeal and Bacterial Type Strains, Phase II (KMG-II): from individual species to whole genera.</title>
        <authorList>
            <person name="Goeker M."/>
        </authorList>
    </citation>
    <scope>NUCLEOTIDE SEQUENCE [LARGE SCALE GENOMIC DNA]</scope>
    <source>
        <strain evidence="3 4">DSM 21226</strain>
    </source>
</reference>
<dbReference type="GO" id="GO:0015666">
    <property type="term" value="F:restriction endodeoxyribonuclease activity"/>
    <property type="evidence" value="ECO:0007669"/>
    <property type="project" value="TreeGrafter"/>
</dbReference>
<dbReference type="GO" id="GO:0009307">
    <property type="term" value="P:DNA restriction-modification system"/>
    <property type="evidence" value="ECO:0007669"/>
    <property type="project" value="InterPro"/>
</dbReference>
<feature type="domain" description="Restriction endonuclease type IV Mrr" evidence="2">
    <location>
        <begin position="80"/>
        <end position="185"/>
    </location>
</feature>
<dbReference type="GO" id="GO:0003677">
    <property type="term" value="F:DNA binding"/>
    <property type="evidence" value="ECO:0007669"/>
    <property type="project" value="InterPro"/>
</dbReference>
<dbReference type="SUPFAM" id="SSF52980">
    <property type="entry name" value="Restriction endonuclease-like"/>
    <property type="match status" value="1"/>
</dbReference>
<feature type="transmembrane region" description="Helical" evidence="1">
    <location>
        <begin position="20"/>
        <end position="37"/>
    </location>
</feature>
<evidence type="ECO:0000259" key="2">
    <source>
        <dbReference type="Pfam" id="PF04471"/>
    </source>
</evidence>
<keyword evidence="1" id="KW-0472">Membrane</keyword>
<dbReference type="Proteomes" id="UP000518288">
    <property type="component" value="Unassembled WGS sequence"/>
</dbReference>
<dbReference type="InterPro" id="IPR052906">
    <property type="entry name" value="Type_IV_Methyl-Rstrct_Enzyme"/>
</dbReference>
<dbReference type="InterPro" id="IPR007560">
    <property type="entry name" value="Restrct_endonuc_IV_Mrr"/>
</dbReference>
<comment type="caution">
    <text evidence="3">The sequence shown here is derived from an EMBL/GenBank/DDBJ whole genome shotgun (WGS) entry which is preliminary data.</text>
</comment>
<name>A0A7Y9QV97_9BURK</name>
<dbReference type="Pfam" id="PF04471">
    <property type="entry name" value="Mrr_cat"/>
    <property type="match status" value="1"/>
</dbReference>
<keyword evidence="1" id="KW-0812">Transmembrane</keyword>
<evidence type="ECO:0000313" key="4">
    <source>
        <dbReference type="Proteomes" id="UP000518288"/>
    </source>
</evidence>
<sequence length="193" mass="20914">MKLKMAEKSLFAILLRSPWWMSLAIGAVIGLVAAVALPPEFRVAGAVSGFPFFVIGVMAARRQWGQPSAAQVAQTLQTVSAMAWPAFARALETAFQRDGYAVQRGTAPGVDFVLERQGRTTLVSARRWKAARIGLEPLRELQAARAAAEAQDALCIALGEFTDNTRPFVREHGITLWQSAELAKALRGIPLNA</sequence>
<dbReference type="RefSeq" id="WP_246332474.1">
    <property type="nucleotide sequence ID" value="NZ_JACCFH010000001.1"/>
</dbReference>
<accession>A0A7Y9QV97</accession>
<feature type="transmembrane region" description="Helical" evidence="1">
    <location>
        <begin position="43"/>
        <end position="60"/>
    </location>
</feature>
<dbReference type="PANTHER" id="PTHR30015:SF7">
    <property type="entry name" value="TYPE IV METHYL-DIRECTED RESTRICTION ENZYME ECOKMRR"/>
    <property type="match status" value="1"/>
</dbReference>
<proteinExistence type="predicted"/>
<evidence type="ECO:0000313" key="3">
    <source>
        <dbReference type="EMBL" id="NYG32050.1"/>
    </source>
</evidence>
<gene>
    <name evidence="3" type="ORF">BDD16_001036</name>
</gene>
<dbReference type="PANTHER" id="PTHR30015">
    <property type="entry name" value="MRR RESTRICTION SYSTEM PROTEIN"/>
    <property type="match status" value="1"/>
</dbReference>